<dbReference type="Pfam" id="PF05173">
    <property type="entry name" value="DapB_C"/>
    <property type="match status" value="1"/>
</dbReference>
<sequence>MATKIGIAGITGRVGTLLVHEVLATTEAVLVGGYSRNKEGKNIPTPLFQTLAELAAVCDVVIDFTHASTINQHAKALVQTQCAWILGTTGISPADQKEIVKASHKIAIVQASNFSAGVVLATRIAAQLAKALPASSYDIEIVESHHRQKVDAPSGTALSMGKAIAEARGIELDSMRESGRDGITGPRKTGAIGFSSLRAGQIIGEHEVSFTSADEQIILTHKAFNRSLFAKGAVQAALWSKSHRPGLYSMENVLELE</sequence>
<feature type="binding site" evidence="13">
    <location>
        <begin position="87"/>
        <end position="89"/>
    </location>
    <ligand>
        <name>NAD(+)</name>
        <dbReference type="ChEBI" id="CHEBI:57540"/>
    </ligand>
</feature>
<comment type="catalytic activity">
    <reaction evidence="11 13">
        <text>(S)-2,3,4,5-tetrahydrodipicolinate + NADP(+) + H2O = (2S,4S)-4-hydroxy-2,3,4,5-tetrahydrodipicolinate + NADPH + H(+)</text>
        <dbReference type="Rhea" id="RHEA:35331"/>
        <dbReference type="ChEBI" id="CHEBI:15377"/>
        <dbReference type="ChEBI" id="CHEBI:15378"/>
        <dbReference type="ChEBI" id="CHEBI:16845"/>
        <dbReference type="ChEBI" id="CHEBI:57783"/>
        <dbReference type="ChEBI" id="CHEBI:58349"/>
        <dbReference type="ChEBI" id="CHEBI:67139"/>
        <dbReference type="EC" id="1.17.1.8"/>
    </reaction>
</comment>
<comment type="caution">
    <text evidence="13">Was originally thought to be a dihydrodipicolinate reductase (DHDPR), catalyzing the conversion of dihydrodipicolinate to tetrahydrodipicolinate. However, it was shown in E.coli that the substrate of the enzymatic reaction is not dihydrodipicolinate (DHDP) but in fact (2S,4S)-4-hydroxy-2,3,4,5-tetrahydrodipicolinic acid (HTPA), the product released by the DapA-catalyzed reaction.</text>
</comment>
<accession>A0A7H1NPU0</accession>
<dbReference type="GO" id="GO:0019877">
    <property type="term" value="P:diaminopimelate biosynthetic process"/>
    <property type="evidence" value="ECO:0007669"/>
    <property type="project" value="UniProtKB-UniRule"/>
</dbReference>
<evidence type="ECO:0000256" key="11">
    <source>
        <dbReference type="ARBA" id="ARBA00049080"/>
    </source>
</evidence>
<dbReference type="NCBIfam" id="TIGR00036">
    <property type="entry name" value="dapB"/>
    <property type="match status" value="1"/>
</dbReference>
<dbReference type="GO" id="GO:0051287">
    <property type="term" value="F:NAD binding"/>
    <property type="evidence" value="ECO:0007669"/>
    <property type="project" value="UniProtKB-UniRule"/>
</dbReference>
<dbReference type="InterPro" id="IPR023940">
    <property type="entry name" value="DHDPR_bac"/>
</dbReference>
<name>A0A7H1NPU0_9PROT</name>
<keyword evidence="2 13" id="KW-0963">Cytoplasm</keyword>
<dbReference type="InterPro" id="IPR022663">
    <property type="entry name" value="DapB_C"/>
</dbReference>
<evidence type="ECO:0000256" key="5">
    <source>
        <dbReference type="ARBA" id="ARBA00022915"/>
    </source>
</evidence>
<dbReference type="RefSeq" id="WP_203414214.1">
    <property type="nucleotide sequence ID" value="NZ_CP060244.1"/>
</dbReference>
<dbReference type="InterPro" id="IPR036291">
    <property type="entry name" value="NAD(P)-bd_dom_sf"/>
</dbReference>
<gene>
    <name evidence="13 16" type="primary">dapB</name>
    <name evidence="16" type="ORF">JGUZn3_05540</name>
</gene>
<dbReference type="InterPro" id="IPR022664">
    <property type="entry name" value="DapB_N_CS"/>
</dbReference>
<feature type="active site" description="Proton donor/acceptor" evidence="13">
    <location>
        <position position="145"/>
    </location>
</feature>
<dbReference type="SUPFAM" id="SSF55347">
    <property type="entry name" value="Glyceraldehyde-3-phosphate dehydrogenase-like, C-terminal domain"/>
    <property type="match status" value="1"/>
</dbReference>
<dbReference type="EC" id="1.17.1.8" evidence="10 13"/>
<dbReference type="GO" id="GO:0008839">
    <property type="term" value="F:4-hydroxy-tetrahydrodipicolinate reductase"/>
    <property type="evidence" value="ECO:0007669"/>
    <property type="project" value="UniProtKB-UniRule"/>
</dbReference>
<comment type="subunit">
    <text evidence="13">Homotetramer.</text>
</comment>
<dbReference type="GO" id="GO:0050661">
    <property type="term" value="F:NADP binding"/>
    <property type="evidence" value="ECO:0007669"/>
    <property type="project" value="UniProtKB-UniRule"/>
</dbReference>
<organism evidence="16 17">
    <name type="scientific">Entomobacter blattae</name>
    <dbReference type="NCBI Taxonomy" id="2762277"/>
    <lineage>
        <taxon>Bacteria</taxon>
        <taxon>Pseudomonadati</taxon>
        <taxon>Pseudomonadota</taxon>
        <taxon>Alphaproteobacteria</taxon>
        <taxon>Acetobacterales</taxon>
        <taxon>Acetobacteraceae</taxon>
        <taxon>Entomobacter</taxon>
    </lineage>
</organism>
<evidence type="ECO:0000259" key="15">
    <source>
        <dbReference type="Pfam" id="PF05173"/>
    </source>
</evidence>
<dbReference type="GO" id="GO:0016726">
    <property type="term" value="F:oxidoreductase activity, acting on CH or CH2 groups, NAD or NADP as acceptor"/>
    <property type="evidence" value="ECO:0007669"/>
    <property type="project" value="UniProtKB-UniRule"/>
</dbReference>
<dbReference type="CDD" id="cd02274">
    <property type="entry name" value="DHDPR_N"/>
    <property type="match status" value="1"/>
</dbReference>
<feature type="binding site" evidence="13">
    <location>
        <begin position="9"/>
        <end position="14"/>
    </location>
    <ligand>
        <name>NAD(+)</name>
        <dbReference type="ChEBI" id="CHEBI:57540"/>
    </ligand>
</feature>
<comment type="catalytic activity">
    <reaction evidence="12 13">
        <text>(S)-2,3,4,5-tetrahydrodipicolinate + NAD(+) + H2O = (2S,4S)-4-hydroxy-2,3,4,5-tetrahydrodipicolinate + NADH + H(+)</text>
        <dbReference type="Rhea" id="RHEA:35323"/>
        <dbReference type="ChEBI" id="CHEBI:15377"/>
        <dbReference type="ChEBI" id="CHEBI:15378"/>
        <dbReference type="ChEBI" id="CHEBI:16845"/>
        <dbReference type="ChEBI" id="CHEBI:57540"/>
        <dbReference type="ChEBI" id="CHEBI:57945"/>
        <dbReference type="ChEBI" id="CHEBI:67139"/>
        <dbReference type="EC" id="1.17.1.8"/>
    </reaction>
</comment>
<protein>
    <recommendedName>
        <fullName evidence="10 13">4-hydroxy-tetrahydrodipicolinate reductase</fullName>
        <shortName evidence="13">HTPA reductase</shortName>
        <ecNumber evidence="10 13">1.17.1.8</ecNumber>
    </recommendedName>
</protein>
<feature type="binding site" evidence="13">
    <location>
        <begin position="111"/>
        <end position="114"/>
    </location>
    <ligand>
        <name>NAD(+)</name>
        <dbReference type="ChEBI" id="CHEBI:57540"/>
    </ligand>
</feature>
<keyword evidence="8 13" id="KW-0457">Lysine biosynthesis</keyword>
<comment type="similarity">
    <text evidence="1 13">Belongs to the DapB family.</text>
</comment>
<evidence type="ECO:0000256" key="13">
    <source>
        <dbReference type="HAMAP-Rule" id="MF_00102"/>
    </source>
</evidence>
<dbReference type="Gene3D" id="3.30.360.10">
    <property type="entry name" value="Dihydrodipicolinate Reductase, domain 2"/>
    <property type="match status" value="1"/>
</dbReference>
<dbReference type="Gene3D" id="3.40.50.720">
    <property type="entry name" value="NAD(P)-binding Rossmann-like Domain"/>
    <property type="match status" value="1"/>
</dbReference>
<dbReference type="SUPFAM" id="SSF51735">
    <property type="entry name" value="NAD(P)-binding Rossmann-fold domains"/>
    <property type="match status" value="1"/>
</dbReference>
<dbReference type="PROSITE" id="PS01298">
    <property type="entry name" value="DAPB"/>
    <property type="match status" value="1"/>
</dbReference>
<evidence type="ECO:0000256" key="4">
    <source>
        <dbReference type="ARBA" id="ARBA00022857"/>
    </source>
</evidence>
<dbReference type="InterPro" id="IPR000846">
    <property type="entry name" value="DapB_N"/>
</dbReference>
<evidence type="ECO:0000256" key="8">
    <source>
        <dbReference type="ARBA" id="ARBA00023154"/>
    </source>
</evidence>
<comment type="subcellular location">
    <subcellularLocation>
        <location evidence="13">Cytoplasm</location>
    </subcellularLocation>
</comment>
<dbReference type="Pfam" id="PF01113">
    <property type="entry name" value="DapB_N"/>
    <property type="match status" value="1"/>
</dbReference>
<feature type="active site" description="Proton donor" evidence="13">
    <location>
        <position position="149"/>
    </location>
</feature>
<reference evidence="16 17" key="1">
    <citation type="submission" date="2020-08" db="EMBL/GenBank/DDBJ databases">
        <title>Complete genome sequence of Entomobacter blattae G55GP.</title>
        <authorList>
            <person name="Poehlein A."/>
            <person name="Guzman J."/>
            <person name="Daniel R."/>
            <person name="Vilcinskas A."/>
        </authorList>
    </citation>
    <scope>NUCLEOTIDE SEQUENCE [LARGE SCALE GENOMIC DNA]</scope>
    <source>
        <strain evidence="16 17">G55GP</strain>
    </source>
</reference>
<keyword evidence="5 13" id="KW-0220">Diaminopimelate biosynthesis</keyword>
<dbReference type="UniPathway" id="UPA00034">
    <property type="reaction ID" value="UER00018"/>
</dbReference>
<feature type="binding site" evidence="13">
    <location>
        <begin position="155"/>
        <end position="156"/>
    </location>
    <ligand>
        <name>(S)-2,3,4,5-tetrahydrodipicolinate</name>
        <dbReference type="ChEBI" id="CHEBI:16845"/>
    </ligand>
</feature>
<evidence type="ECO:0000259" key="14">
    <source>
        <dbReference type="Pfam" id="PF01113"/>
    </source>
</evidence>
<comment type="function">
    <text evidence="13">Catalyzes the conversion of 4-hydroxy-tetrahydrodipicolinate (HTPA) to tetrahydrodipicolinate.</text>
</comment>
<evidence type="ECO:0000256" key="7">
    <source>
        <dbReference type="ARBA" id="ARBA00023027"/>
    </source>
</evidence>
<evidence type="ECO:0000256" key="3">
    <source>
        <dbReference type="ARBA" id="ARBA00022605"/>
    </source>
</evidence>
<dbReference type="KEGG" id="ebla:JGUZn3_05540"/>
<proteinExistence type="inferred from homology"/>
<evidence type="ECO:0000256" key="6">
    <source>
        <dbReference type="ARBA" id="ARBA00023002"/>
    </source>
</evidence>
<evidence type="ECO:0000256" key="2">
    <source>
        <dbReference type="ARBA" id="ARBA00022490"/>
    </source>
</evidence>
<evidence type="ECO:0000256" key="9">
    <source>
        <dbReference type="ARBA" id="ARBA00037922"/>
    </source>
</evidence>
<comment type="pathway">
    <text evidence="9 13">Amino-acid biosynthesis; L-lysine biosynthesis via DAP pathway; (S)-tetrahydrodipicolinate from L-aspartate: step 4/4.</text>
</comment>
<evidence type="ECO:0000256" key="12">
    <source>
        <dbReference type="ARBA" id="ARBA00049396"/>
    </source>
</evidence>
<evidence type="ECO:0000256" key="1">
    <source>
        <dbReference type="ARBA" id="ARBA00006642"/>
    </source>
</evidence>
<keyword evidence="6 13" id="KW-0560">Oxidoreductase</keyword>
<dbReference type="AlphaFoldDB" id="A0A7H1NPU0"/>
<evidence type="ECO:0000313" key="16">
    <source>
        <dbReference type="EMBL" id="QNT77800.1"/>
    </source>
</evidence>
<comment type="caution">
    <text evidence="13">Lacks conserved residue(s) required for the propagation of feature annotation.</text>
</comment>
<dbReference type="Proteomes" id="UP000516349">
    <property type="component" value="Chromosome"/>
</dbReference>
<dbReference type="GO" id="GO:0005737">
    <property type="term" value="C:cytoplasm"/>
    <property type="evidence" value="ECO:0007669"/>
    <property type="project" value="UniProtKB-SubCell"/>
</dbReference>
<dbReference type="PIRSF" id="PIRSF000161">
    <property type="entry name" value="DHPR"/>
    <property type="match status" value="1"/>
</dbReference>
<feature type="domain" description="Dihydrodipicolinate reductase C-terminal" evidence="15">
    <location>
        <begin position="117"/>
        <end position="254"/>
    </location>
</feature>
<feature type="binding site" evidence="13">
    <location>
        <position position="146"/>
    </location>
    <ligand>
        <name>(S)-2,3,4,5-tetrahydrodipicolinate</name>
        <dbReference type="ChEBI" id="CHEBI:16845"/>
    </ligand>
</feature>
<keyword evidence="4 13" id="KW-0521">NADP</keyword>
<evidence type="ECO:0000256" key="10">
    <source>
        <dbReference type="ARBA" id="ARBA00038983"/>
    </source>
</evidence>
<dbReference type="PANTHER" id="PTHR20836:SF0">
    <property type="entry name" value="4-HYDROXY-TETRAHYDRODIPICOLINATE REDUCTASE 1, CHLOROPLASTIC-RELATED"/>
    <property type="match status" value="1"/>
</dbReference>
<keyword evidence="7 13" id="KW-0520">NAD</keyword>
<keyword evidence="3 13" id="KW-0028">Amino-acid biosynthesis</keyword>
<dbReference type="FunFam" id="3.30.360.10:FF:000004">
    <property type="entry name" value="4-hydroxy-tetrahydrodipicolinate reductase"/>
    <property type="match status" value="1"/>
</dbReference>
<dbReference type="GO" id="GO:0009089">
    <property type="term" value="P:lysine biosynthetic process via diaminopimelate"/>
    <property type="evidence" value="ECO:0007669"/>
    <property type="project" value="UniProtKB-UniRule"/>
</dbReference>
<dbReference type="HAMAP" id="MF_00102">
    <property type="entry name" value="DapB"/>
    <property type="match status" value="1"/>
</dbReference>
<keyword evidence="17" id="KW-1185">Reference proteome</keyword>
<feature type="domain" description="Dihydrodipicolinate reductase N-terminal" evidence="14">
    <location>
        <begin position="4"/>
        <end position="114"/>
    </location>
</feature>
<dbReference type="EMBL" id="CP060244">
    <property type="protein sequence ID" value="QNT77800.1"/>
    <property type="molecule type" value="Genomic_DNA"/>
</dbReference>
<evidence type="ECO:0000313" key="17">
    <source>
        <dbReference type="Proteomes" id="UP000516349"/>
    </source>
</evidence>
<dbReference type="PANTHER" id="PTHR20836">
    <property type="entry name" value="DIHYDRODIPICOLINATE REDUCTASE"/>
    <property type="match status" value="1"/>
</dbReference>